<dbReference type="InterPro" id="IPR014756">
    <property type="entry name" value="Ig_E-set"/>
</dbReference>
<evidence type="ECO:0000256" key="6">
    <source>
        <dbReference type="ARBA" id="ARBA00022490"/>
    </source>
</evidence>
<evidence type="ECO:0000256" key="12">
    <source>
        <dbReference type="ARBA" id="ARBA00034013"/>
    </source>
</evidence>
<evidence type="ECO:0000256" key="16">
    <source>
        <dbReference type="PIRSR" id="PIRSR006337-2"/>
    </source>
</evidence>
<dbReference type="EMBL" id="CP132942">
    <property type="protein sequence ID" value="XCB32583.1"/>
    <property type="molecule type" value="Genomic_DNA"/>
</dbReference>
<dbReference type="CDD" id="cd02853">
    <property type="entry name" value="E_set_MTHase_like_N"/>
    <property type="match status" value="1"/>
</dbReference>
<dbReference type="PANTHER" id="PTHR43651">
    <property type="entry name" value="1,4-ALPHA-GLUCAN-BRANCHING ENZYME"/>
    <property type="match status" value="1"/>
</dbReference>
<dbReference type="InterPro" id="IPR006047">
    <property type="entry name" value="GH13_cat_dom"/>
</dbReference>
<dbReference type="KEGG" id="tpsc:RBB77_19425"/>
<evidence type="ECO:0000256" key="9">
    <source>
        <dbReference type="ARBA" id="ARBA00023295"/>
    </source>
</evidence>
<dbReference type="Pfam" id="PF00128">
    <property type="entry name" value="Alpha-amylase"/>
    <property type="match status" value="1"/>
</dbReference>
<keyword evidence="7 14" id="KW-0378">Hydrolase</keyword>
<dbReference type="Gene3D" id="3.20.20.80">
    <property type="entry name" value="Glycosidases"/>
    <property type="match status" value="1"/>
</dbReference>
<feature type="binding site" evidence="16">
    <location>
        <begin position="379"/>
        <end position="384"/>
    </location>
    <ligand>
        <name>substrate</name>
    </ligand>
</feature>
<comment type="subcellular location">
    <subcellularLocation>
        <location evidence="1 15">Cytoplasm</location>
    </subcellularLocation>
</comment>
<dbReference type="SUPFAM" id="SSF81296">
    <property type="entry name" value="E set domains"/>
    <property type="match status" value="1"/>
</dbReference>
<feature type="binding site" evidence="16">
    <location>
        <begin position="245"/>
        <end position="250"/>
    </location>
    <ligand>
        <name>substrate</name>
    </ligand>
</feature>
<dbReference type="CDD" id="cd11325">
    <property type="entry name" value="AmyAc_GTHase"/>
    <property type="match status" value="1"/>
</dbReference>
<dbReference type="GO" id="GO:0005992">
    <property type="term" value="P:trehalose biosynthetic process"/>
    <property type="evidence" value="ECO:0007669"/>
    <property type="project" value="UniProtKB-UniRule"/>
</dbReference>
<evidence type="ECO:0000256" key="5">
    <source>
        <dbReference type="ARBA" id="ARBA00015938"/>
    </source>
</evidence>
<dbReference type="Gene3D" id="2.60.40.10">
    <property type="entry name" value="Immunoglobulins"/>
    <property type="match status" value="1"/>
</dbReference>
<evidence type="ECO:0000256" key="8">
    <source>
        <dbReference type="ARBA" id="ARBA00023277"/>
    </source>
</evidence>
<evidence type="ECO:0000256" key="13">
    <source>
        <dbReference type="NCBIfam" id="TIGR02402"/>
    </source>
</evidence>
<evidence type="ECO:0000256" key="15">
    <source>
        <dbReference type="PIRSR" id="PIRSR006337-1"/>
    </source>
</evidence>
<feature type="active site" description="Proton donor" evidence="15">
    <location>
        <position position="284"/>
    </location>
</feature>
<name>A0AAU7ZNR6_9BACT</name>
<evidence type="ECO:0000259" key="18">
    <source>
        <dbReference type="SMART" id="SM00642"/>
    </source>
</evidence>
<dbReference type="RefSeq" id="WP_353063427.1">
    <property type="nucleotide sequence ID" value="NZ_CP132942.1"/>
</dbReference>
<reference evidence="19" key="2">
    <citation type="journal article" date="2024" name="Environ. Microbiol.">
        <title>Genome analysis and description of Tunturibacter gen. nov. expands the diversity of Terriglobia in tundra soils.</title>
        <authorList>
            <person name="Messyasz A."/>
            <person name="Mannisto M.K."/>
            <person name="Kerkhof L.J."/>
            <person name="Haggblom M.M."/>
        </authorList>
    </citation>
    <scope>NUCLEOTIDE SEQUENCE</scope>
    <source>
        <strain evidence="19">X5P6</strain>
    </source>
</reference>
<evidence type="ECO:0000256" key="3">
    <source>
        <dbReference type="ARBA" id="ARBA00008061"/>
    </source>
</evidence>
<dbReference type="NCBIfam" id="TIGR02402">
    <property type="entry name" value="trehalose_TreZ"/>
    <property type="match status" value="1"/>
</dbReference>
<keyword evidence="9 14" id="KW-0326">Glycosidase</keyword>
<gene>
    <name evidence="19" type="primary">treZ</name>
    <name evidence="19" type="ORF">RBB77_19425</name>
</gene>
<sequence>MHEFKVWAPGAQKIGVKIGDATYPMSGPNEHGWWTASVKQAGPGTDYGFVLGDDPKAWPDPRSQWQPDGVHGLSRLYDQATFAWSDRGWDAMPLARAVIYEFHIGTFTPQGTFDSAIDRLEYLIELGITHVELMPVAAFPGGYGWGYDGASLFAVTEQYGGPDGLKRLVDACHERGLAVLLDVVYNHFGPVGNYSGKYGPYTTERHHTPWGGAINFEGEGSDEVRRFFCDNALMWMRDYHIDGLRLDAIHEYVDRSAVHFMEQLSSEVKALSKELGRRLVLIAESDLNDPRVVTPARDGGYGMDAQWSDDFHHSLFTVLSSEGEGKGYYSDFGTHEKLAKALTKNFVQDGSYSKYRRRSHGRPADDLSPHHFLGYIQNHDQVGNRAVGDRVDQTVGIDLAKVAAALVFTAPFIPMIFQGEEFAASTPFLYFADHEDPEMAKAVKNGRRGEFAAFGWNPEDIPDPEDAETFRRSKLKWDEIHQGRHEEMLDWYRRLIQLRRESVSLNDGLPGHVKARFDERGRLLVMERGAVAVMCNFGSERAEFAHPRDLPLLLASRPGVEIKEGSVILPAESVAILSGEQSRLGS</sequence>
<proteinExistence type="inferred from homology"/>
<dbReference type="AlphaFoldDB" id="A0AAU7ZNR6"/>
<keyword evidence="8" id="KW-0119">Carbohydrate metabolism</keyword>
<protein>
    <recommendedName>
        <fullName evidence="5 13">Malto-oligosyltrehalose trehalohydrolase</fullName>
        <shortName evidence="14">MTHase</shortName>
        <ecNumber evidence="4 13">3.2.1.141</ecNumber>
    </recommendedName>
    <alternativeName>
        <fullName evidence="11 14">4-alpha-D-((1-&gt;4)-alpha-D-glucano)trehalose trehalohydrolase</fullName>
    </alternativeName>
    <alternativeName>
        <fullName evidence="10 14">Maltooligosyl trehalose trehalohydrolase</fullName>
    </alternativeName>
</protein>
<dbReference type="InterPro" id="IPR017853">
    <property type="entry name" value="GH"/>
</dbReference>
<dbReference type="PIRSF" id="PIRSF006337">
    <property type="entry name" value="Trehalose_TreZ"/>
    <property type="match status" value="1"/>
</dbReference>
<keyword evidence="6" id="KW-0963">Cytoplasm</keyword>
<feature type="binding site" evidence="16">
    <location>
        <begin position="309"/>
        <end position="313"/>
    </location>
    <ligand>
        <name>substrate</name>
    </ligand>
</feature>
<dbReference type="GO" id="GO:0005737">
    <property type="term" value="C:cytoplasm"/>
    <property type="evidence" value="ECO:0007669"/>
    <property type="project" value="UniProtKB-SubCell"/>
</dbReference>
<dbReference type="GO" id="GO:0033942">
    <property type="term" value="F:4-alpha-D-(1-&gt;4)-alpha-D-glucanotrehalose trehalohydrolase activity"/>
    <property type="evidence" value="ECO:0007669"/>
    <property type="project" value="UniProtKB-EC"/>
</dbReference>
<organism evidence="19">
    <name type="scientific">Tunturiibacter psychrotolerans</name>
    <dbReference type="NCBI Taxonomy" id="3069686"/>
    <lineage>
        <taxon>Bacteria</taxon>
        <taxon>Pseudomonadati</taxon>
        <taxon>Acidobacteriota</taxon>
        <taxon>Terriglobia</taxon>
        <taxon>Terriglobales</taxon>
        <taxon>Acidobacteriaceae</taxon>
        <taxon>Tunturiibacter</taxon>
    </lineage>
</organism>
<evidence type="ECO:0000256" key="4">
    <source>
        <dbReference type="ARBA" id="ARBA00012268"/>
    </source>
</evidence>
<dbReference type="InterPro" id="IPR044901">
    <property type="entry name" value="Trehalose_TreZ_E-set_sf"/>
</dbReference>
<dbReference type="EC" id="3.2.1.141" evidence="4 13"/>
<accession>A0AAU7ZNR6</accession>
<dbReference type="Gene3D" id="1.10.10.760">
    <property type="entry name" value="E-set domains of sugar-utilizing enzymes"/>
    <property type="match status" value="1"/>
</dbReference>
<evidence type="ECO:0000313" key="19">
    <source>
        <dbReference type="EMBL" id="XCB32583.1"/>
    </source>
</evidence>
<comment type="similarity">
    <text evidence="3 14">Belongs to the glycosyl hydrolase 13 family.</text>
</comment>
<evidence type="ECO:0000256" key="17">
    <source>
        <dbReference type="PIRSR" id="PIRSR006337-3"/>
    </source>
</evidence>
<feature type="site" description="Transition state stabilizer" evidence="17">
    <location>
        <position position="380"/>
    </location>
</feature>
<evidence type="ECO:0000256" key="14">
    <source>
        <dbReference type="PIRNR" id="PIRNR006337"/>
    </source>
</evidence>
<dbReference type="InterPro" id="IPR013783">
    <property type="entry name" value="Ig-like_fold"/>
</dbReference>
<dbReference type="SMART" id="SM00642">
    <property type="entry name" value="Aamy"/>
    <property type="match status" value="1"/>
</dbReference>
<evidence type="ECO:0000256" key="2">
    <source>
        <dbReference type="ARBA" id="ARBA00005199"/>
    </source>
</evidence>
<dbReference type="InterPro" id="IPR012768">
    <property type="entry name" value="Trehalose_TreZ"/>
</dbReference>
<evidence type="ECO:0000256" key="7">
    <source>
        <dbReference type="ARBA" id="ARBA00022801"/>
    </source>
</evidence>
<feature type="domain" description="Glycosyl hydrolase family 13 catalytic" evidence="18">
    <location>
        <begin position="96"/>
        <end position="447"/>
    </location>
</feature>
<dbReference type="PANTHER" id="PTHR43651:SF11">
    <property type="entry name" value="MALTO-OLIGOSYLTREHALOSE TREHALOHYDROLASE"/>
    <property type="match status" value="1"/>
</dbReference>
<reference evidence="19" key="1">
    <citation type="submission" date="2023-08" db="EMBL/GenBank/DDBJ databases">
        <authorList>
            <person name="Messyasz A."/>
            <person name="Mannisto M.K."/>
            <person name="Kerkhof L.J."/>
            <person name="Haggblom M."/>
        </authorList>
    </citation>
    <scope>NUCLEOTIDE SEQUENCE</scope>
    <source>
        <strain evidence="19">X5P6</strain>
    </source>
</reference>
<comment type="pathway">
    <text evidence="2 14">Glycan biosynthesis; trehalose biosynthesis.</text>
</comment>
<comment type="catalytic activity">
    <reaction evidence="12 14">
        <text>hydrolysis of (1-&gt;4)-alpha-D-glucosidic linkage in 4-alpha-D-[(1-&gt;4)-alpha-D-glucanosyl]n trehalose to yield trehalose and (1-&gt;4)-alpha-D-glucan.</text>
        <dbReference type="EC" id="3.2.1.141"/>
    </reaction>
</comment>
<evidence type="ECO:0000256" key="11">
    <source>
        <dbReference type="ARBA" id="ARBA00033284"/>
    </source>
</evidence>
<evidence type="ECO:0000256" key="1">
    <source>
        <dbReference type="ARBA" id="ARBA00004496"/>
    </source>
</evidence>
<feature type="active site" description="Nucleophile" evidence="15">
    <location>
        <position position="247"/>
    </location>
</feature>
<evidence type="ECO:0000256" key="10">
    <source>
        <dbReference type="ARBA" id="ARBA00032057"/>
    </source>
</evidence>
<dbReference type="SUPFAM" id="SSF51445">
    <property type="entry name" value="(Trans)glycosidases"/>
    <property type="match status" value="1"/>
</dbReference>